<dbReference type="InterPro" id="IPR009100">
    <property type="entry name" value="AcylCoA_DH/oxidase_NM_dom_sf"/>
</dbReference>
<evidence type="ECO:0000313" key="11">
    <source>
        <dbReference type="Proteomes" id="UP000626220"/>
    </source>
</evidence>
<dbReference type="Pfam" id="PF02771">
    <property type="entry name" value="Acyl-CoA_dh_N"/>
    <property type="match status" value="1"/>
</dbReference>
<evidence type="ECO:0000256" key="2">
    <source>
        <dbReference type="ARBA" id="ARBA00009347"/>
    </source>
</evidence>
<dbReference type="RefSeq" id="WP_189681387.1">
    <property type="nucleotide sequence ID" value="NZ_BNCJ01000011.1"/>
</dbReference>
<reference evidence="10" key="2">
    <citation type="submission" date="2020-09" db="EMBL/GenBank/DDBJ databases">
        <authorList>
            <person name="Sun Q."/>
            <person name="Kim S."/>
        </authorList>
    </citation>
    <scope>NUCLEOTIDE SEQUENCE</scope>
    <source>
        <strain evidence="10">KCTC 42650</strain>
    </source>
</reference>
<evidence type="ECO:0000256" key="5">
    <source>
        <dbReference type="ARBA" id="ARBA00023002"/>
    </source>
</evidence>
<dbReference type="GO" id="GO:0003995">
    <property type="term" value="F:acyl-CoA dehydrogenase activity"/>
    <property type="evidence" value="ECO:0007669"/>
    <property type="project" value="InterPro"/>
</dbReference>
<dbReference type="InterPro" id="IPR006089">
    <property type="entry name" value="Acyl-CoA_DH_CS"/>
</dbReference>
<evidence type="ECO:0000256" key="3">
    <source>
        <dbReference type="ARBA" id="ARBA00022630"/>
    </source>
</evidence>
<accession>A0A8J3M8J9</accession>
<dbReference type="InterPro" id="IPR036250">
    <property type="entry name" value="AcylCo_DH-like_C"/>
</dbReference>
<name>A0A8J3M8J9_9RHOB</name>
<dbReference type="InterPro" id="IPR009075">
    <property type="entry name" value="AcylCo_DH/oxidase_C"/>
</dbReference>
<dbReference type="PANTHER" id="PTHR43884:SF12">
    <property type="entry name" value="ISOVALERYL-COA DEHYDROGENASE, MITOCHONDRIAL-RELATED"/>
    <property type="match status" value="1"/>
</dbReference>
<dbReference type="Pfam" id="PF02770">
    <property type="entry name" value="Acyl-CoA_dh_M"/>
    <property type="match status" value="1"/>
</dbReference>
<dbReference type="Proteomes" id="UP000626220">
    <property type="component" value="Unassembled WGS sequence"/>
</dbReference>
<dbReference type="InterPro" id="IPR046373">
    <property type="entry name" value="Acyl-CoA_Oxase/DH_mid-dom_sf"/>
</dbReference>
<dbReference type="Gene3D" id="2.40.110.10">
    <property type="entry name" value="Butyryl-CoA Dehydrogenase, subunit A, domain 2"/>
    <property type="match status" value="1"/>
</dbReference>
<evidence type="ECO:0000259" key="8">
    <source>
        <dbReference type="Pfam" id="PF02770"/>
    </source>
</evidence>
<dbReference type="AlphaFoldDB" id="A0A8J3M8J9"/>
<keyword evidence="4 6" id="KW-0274">FAD</keyword>
<dbReference type="Gene3D" id="1.10.540.10">
    <property type="entry name" value="Acyl-CoA dehydrogenase/oxidase, N-terminal domain"/>
    <property type="match status" value="1"/>
</dbReference>
<dbReference type="InterPro" id="IPR013786">
    <property type="entry name" value="AcylCoA_DH/ox_N"/>
</dbReference>
<dbReference type="GO" id="GO:0050660">
    <property type="term" value="F:flavin adenine dinucleotide binding"/>
    <property type="evidence" value="ECO:0007669"/>
    <property type="project" value="InterPro"/>
</dbReference>
<sequence length="387" mass="41962">MHFDLTPEQKELQQTIHAFAQAEIAPRAEELDRKGQFPVELFQRVGEMGVMSIPFPEELGGMGLGVFEAVLAIEELARADQSIAVSTMVSMATGLTVARFGTEEQKQKWLPEIISGQKICSIAGTEPDAGSDTGGFTTRATQLGNGQWSLSGEKAFITNAGTPISLFTLILAISSPKEEERKKFTLFLTPNDAPGYTRGSGYNKMGWKSTDTRQLYLDDCQLGEDAVVGTLHGGRHLLHKGYQAARLWLSACSLGLAQASLDHAIAYAKERQAFGAPLGNRQLIQQLIAQMALKVDTARLLTYRAAWQVDQGIDDLGALSMAKLGATEIGTEVANMAVQVHGGWGFMDDCPPSRYLRDNRICTIGDGSSQIQTMLIARACGLDVDFT</sequence>
<keyword evidence="5 6" id="KW-0560">Oxidoreductase</keyword>
<keyword evidence="3 6" id="KW-0285">Flavoprotein</keyword>
<dbReference type="SUPFAM" id="SSF56645">
    <property type="entry name" value="Acyl-CoA dehydrogenase NM domain-like"/>
    <property type="match status" value="1"/>
</dbReference>
<dbReference type="PROSITE" id="PS00073">
    <property type="entry name" value="ACYL_COA_DH_2"/>
    <property type="match status" value="1"/>
</dbReference>
<comment type="cofactor">
    <cofactor evidence="1 6">
        <name>FAD</name>
        <dbReference type="ChEBI" id="CHEBI:57692"/>
    </cofactor>
</comment>
<dbReference type="PANTHER" id="PTHR43884">
    <property type="entry name" value="ACYL-COA DEHYDROGENASE"/>
    <property type="match status" value="1"/>
</dbReference>
<evidence type="ECO:0000256" key="6">
    <source>
        <dbReference type="RuleBase" id="RU362125"/>
    </source>
</evidence>
<feature type="domain" description="Acyl-CoA oxidase/dehydrogenase middle" evidence="8">
    <location>
        <begin position="122"/>
        <end position="220"/>
    </location>
</feature>
<evidence type="ECO:0000259" key="9">
    <source>
        <dbReference type="Pfam" id="PF02771"/>
    </source>
</evidence>
<dbReference type="Pfam" id="PF00441">
    <property type="entry name" value="Acyl-CoA_dh_1"/>
    <property type="match status" value="1"/>
</dbReference>
<dbReference type="InterPro" id="IPR037069">
    <property type="entry name" value="AcylCoA_DH/ox_N_sf"/>
</dbReference>
<dbReference type="EMBL" id="BNCJ01000011">
    <property type="protein sequence ID" value="GHF60398.1"/>
    <property type="molecule type" value="Genomic_DNA"/>
</dbReference>
<organism evidence="10 11">
    <name type="scientific">Seohaeicola zhoushanensis</name>
    <dbReference type="NCBI Taxonomy" id="1569283"/>
    <lineage>
        <taxon>Bacteria</taxon>
        <taxon>Pseudomonadati</taxon>
        <taxon>Pseudomonadota</taxon>
        <taxon>Alphaproteobacteria</taxon>
        <taxon>Rhodobacterales</taxon>
        <taxon>Roseobacteraceae</taxon>
        <taxon>Seohaeicola</taxon>
    </lineage>
</organism>
<evidence type="ECO:0000256" key="4">
    <source>
        <dbReference type="ARBA" id="ARBA00022827"/>
    </source>
</evidence>
<protein>
    <submittedName>
        <fullName evidence="10">Acyl-CoA dehydrogenase</fullName>
    </submittedName>
</protein>
<feature type="domain" description="Acyl-CoA dehydrogenase/oxidase N-terminal" evidence="9">
    <location>
        <begin position="6"/>
        <end position="117"/>
    </location>
</feature>
<dbReference type="Gene3D" id="1.20.140.10">
    <property type="entry name" value="Butyryl-CoA Dehydrogenase, subunit A, domain 3"/>
    <property type="match status" value="1"/>
</dbReference>
<comment type="caution">
    <text evidence="10">The sequence shown here is derived from an EMBL/GenBank/DDBJ whole genome shotgun (WGS) entry which is preliminary data.</text>
</comment>
<gene>
    <name evidence="10" type="ORF">GCM10017056_34870</name>
</gene>
<dbReference type="FunFam" id="1.20.140.10:FF:000001">
    <property type="entry name" value="Acyl-CoA dehydrogenase"/>
    <property type="match status" value="1"/>
</dbReference>
<dbReference type="SUPFAM" id="SSF47203">
    <property type="entry name" value="Acyl-CoA dehydrogenase C-terminal domain-like"/>
    <property type="match status" value="1"/>
</dbReference>
<proteinExistence type="inferred from homology"/>
<evidence type="ECO:0000259" key="7">
    <source>
        <dbReference type="Pfam" id="PF00441"/>
    </source>
</evidence>
<reference evidence="10" key="1">
    <citation type="journal article" date="2014" name="Int. J. Syst. Evol. Microbiol.">
        <title>Complete genome sequence of Corynebacterium casei LMG S-19264T (=DSM 44701T), isolated from a smear-ripened cheese.</title>
        <authorList>
            <consortium name="US DOE Joint Genome Institute (JGI-PGF)"/>
            <person name="Walter F."/>
            <person name="Albersmeier A."/>
            <person name="Kalinowski J."/>
            <person name="Ruckert C."/>
        </authorList>
    </citation>
    <scope>NUCLEOTIDE SEQUENCE</scope>
    <source>
        <strain evidence="10">KCTC 42650</strain>
    </source>
</reference>
<feature type="domain" description="Acyl-CoA dehydrogenase/oxidase C-terminal" evidence="7">
    <location>
        <begin position="234"/>
        <end position="379"/>
    </location>
</feature>
<dbReference type="InterPro" id="IPR006091">
    <property type="entry name" value="Acyl-CoA_Oxase/DH_mid-dom"/>
</dbReference>
<comment type="similarity">
    <text evidence="2 6">Belongs to the acyl-CoA dehydrogenase family.</text>
</comment>
<evidence type="ECO:0000256" key="1">
    <source>
        <dbReference type="ARBA" id="ARBA00001974"/>
    </source>
</evidence>
<keyword evidence="11" id="KW-1185">Reference proteome</keyword>
<dbReference type="FunFam" id="1.10.540.10:FF:000002">
    <property type="entry name" value="Acyl-CoA dehydrogenase FadE19"/>
    <property type="match status" value="1"/>
</dbReference>
<dbReference type="PIRSF" id="PIRSF016578">
    <property type="entry name" value="HsaA"/>
    <property type="match status" value="1"/>
</dbReference>
<evidence type="ECO:0000313" key="10">
    <source>
        <dbReference type="EMBL" id="GHF60398.1"/>
    </source>
</evidence>